<sequence length="505" mass="54829">MNNLRGISDMSEVDITEDLPNGDDSAFSDDHQQHNGSGDAQPVQAAAAAIQANHGAISSEHVFVATSQGLLSAEQFQEATAAGMKTTHIVIHDQTLTVDSGLKTPTTPVPPPTPATPLSREKGFRYQWDDSVHADILPVRCKNTNGELHKAKFGSVSNNSLMYTISVMIGGRGRCIKAEGEWFTPNEFEARSGRASSKDWKRSIRYGGRTLQCLIEDNILHPHATSCTCAACCDDDSVTGPVRLFVPYKRRKRDSESGPPSPTQPSQIPKKPRMNSTKSPGPQIAAAPIGPVVPASLGKDQGMVVSIAGTTATAHPIKMSNADGETVQIFTTDGAGNIMTGEAVVMTPIQVATKAPQSVVSVPDVSEQRQWWQLEELANGLLAQAQQLKAMIEQAKQQSQMSRDGAIQQLKLQMEKEKQEALNAARIESQMNLSRAVMEERQQKDIAIQQALATARAEMQDKMDNVTIVSCEKVTYNDTWAHQGTQSNIESIMDAEVEEDSDKEK</sequence>
<reference evidence="7 8" key="1">
    <citation type="submission" date="2022-12" db="EMBL/GenBank/DDBJ databases">
        <title>Chromosome-level genome of Tegillarca granosa.</title>
        <authorList>
            <person name="Kim J."/>
        </authorList>
    </citation>
    <scope>NUCLEOTIDE SEQUENCE [LARGE SCALE GENOMIC DNA]</scope>
    <source>
        <strain evidence="7">Teg-2019</strain>
        <tissue evidence="7">Adductor muscle</tissue>
    </source>
</reference>
<name>A0ABQ9FEF6_TEGGR</name>
<keyword evidence="3" id="KW-0539">Nucleus</keyword>
<evidence type="ECO:0000256" key="1">
    <source>
        <dbReference type="ARBA" id="ARBA00023015"/>
    </source>
</evidence>
<dbReference type="InterPro" id="IPR000770">
    <property type="entry name" value="SAND_dom"/>
</dbReference>
<evidence type="ECO:0000256" key="4">
    <source>
        <dbReference type="SAM" id="Coils"/>
    </source>
</evidence>
<feature type="region of interest" description="Disordered" evidence="5">
    <location>
        <begin position="249"/>
        <end position="287"/>
    </location>
</feature>
<feature type="region of interest" description="Disordered" evidence="5">
    <location>
        <begin position="1"/>
        <end position="44"/>
    </location>
</feature>
<feature type="region of interest" description="Disordered" evidence="5">
    <location>
        <begin position="99"/>
        <end position="120"/>
    </location>
</feature>
<keyword evidence="8" id="KW-1185">Reference proteome</keyword>
<proteinExistence type="predicted"/>
<keyword evidence="1" id="KW-0805">Transcription regulation</keyword>
<protein>
    <recommendedName>
        <fullName evidence="6">SAND domain-containing protein</fullName>
    </recommendedName>
</protein>
<accession>A0ABQ9FEF6</accession>
<dbReference type="Gene3D" id="3.10.390.10">
    <property type="entry name" value="SAND domain-like"/>
    <property type="match status" value="1"/>
</dbReference>
<dbReference type="InterPro" id="IPR010919">
    <property type="entry name" value="SAND-like_dom_sf"/>
</dbReference>
<feature type="domain" description="SAND" evidence="6">
    <location>
        <begin position="127"/>
        <end position="221"/>
    </location>
</feature>
<keyword evidence="2" id="KW-0804">Transcription</keyword>
<organism evidence="7 8">
    <name type="scientific">Tegillarca granosa</name>
    <name type="common">Malaysian cockle</name>
    <name type="synonym">Anadara granosa</name>
    <dbReference type="NCBI Taxonomy" id="220873"/>
    <lineage>
        <taxon>Eukaryota</taxon>
        <taxon>Metazoa</taxon>
        <taxon>Spiralia</taxon>
        <taxon>Lophotrochozoa</taxon>
        <taxon>Mollusca</taxon>
        <taxon>Bivalvia</taxon>
        <taxon>Autobranchia</taxon>
        <taxon>Pteriomorphia</taxon>
        <taxon>Arcoida</taxon>
        <taxon>Arcoidea</taxon>
        <taxon>Arcidae</taxon>
        <taxon>Tegillarca</taxon>
    </lineage>
</organism>
<comment type="caution">
    <text evidence="7">The sequence shown here is derived from an EMBL/GenBank/DDBJ whole genome shotgun (WGS) entry which is preliminary data.</text>
</comment>
<feature type="coiled-coil region" evidence="4">
    <location>
        <begin position="378"/>
        <end position="427"/>
    </location>
</feature>
<keyword evidence="4" id="KW-0175">Coiled coil</keyword>
<dbReference type="SUPFAM" id="SSF63763">
    <property type="entry name" value="SAND domain-like"/>
    <property type="match status" value="1"/>
</dbReference>
<evidence type="ECO:0000256" key="5">
    <source>
        <dbReference type="SAM" id="MobiDB-lite"/>
    </source>
</evidence>
<dbReference type="Pfam" id="PF01342">
    <property type="entry name" value="SAND"/>
    <property type="match status" value="1"/>
</dbReference>
<evidence type="ECO:0000256" key="3">
    <source>
        <dbReference type="ARBA" id="ARBA00023242"/>
    </source>
</evidence>
<dbReference type="EMBL" id="JARBDR010000337">
    <property type="protein sequence ID" value="KAJ8315696.1"/>
    <property type="molecule type" value="Genomic_DNA"/>
</dbReference>
<gene>
    <name evidence="7" type="ORF">KUTeg_007846</name>
</gene>
<dbReference type="Proteomes" id="UP001217089">
    <property type="component" value="Unassembled WGS sequence"/>
</dbReference>
<dbReference type="SMART" id="SM00258">
    <property type="entry name" value="SAND"/>
    <property type="match status" value="1"/>
</dbReference>
<evidence type="ECO:0000313" key="7">
    <source>
        <dbReference type="EMBL" id="KAJ8315696.1"/>
    </source>
</evidence>
<feature type="compositionally biased region" description="Acidic residues" evidence="5">
    <location>
        <begin position="11"/>
        <end position="21"/>
    </location>
</feature>
<dbReference type="PANTHER" id="PTHR10417">
    <property type="entry name" value="GLUCOCORTICOID MODULATORY ELEMENT-BINDING PROTEIN"/>
    <property type="match status" value="1"/>
</dbReference>
<evidence type="ECO:0000313" key="8">
    <source>
        <dbReference type="Proteomes" id="UP001217089"/>
    </source>
</evidence>
<evidence type="ECO:0000256" key="2">
    <source>
        <dbReference type="ARBA" id="ARBA00023163"/>
    </source>
</evidence>
<evidence type="ECO:0000259" key="6">
    <source>
        <dbReference type="PROSITE" id="PS50864"/>
    </source>
</evidence>
<dbReference type="PROSITE" id="PS50864">
    <property type="entry name" value="SAND"/>
    <property type="match status" value="1"/>
</dbReference>